<dbReference type="SUPFAM" id="SSF55729">
    <property type="entry name" value="Acyl-CoA N-acyltransferases (Nat)"/>
    <property type="match status" value="1"/>
</dbReference>
<evidence type="ECO:0000256" key="1">
    <source>
        <dbReference type="ARBA" id="ARBA00022679"/>
    </source>
</evidence>
<sequence length="156" mass="17973">MPSNYRISLDDLTPNNLGVLQRINSVVLPTSYSDKWYKESLTVGELAKLAFFNEVPVGAIRCALETSKESSKIYIMTLAVLAAYRRYGIGRKLVEHILEYAKSSQVKEVYCHVWVENEEAMAWYAHQGFERGEFLKGYYRKMEPAGDAYIFRKVIE</sequence>
<feature type="domain" description="N-acetyltransferase" evidence="3">
    <location>
        <begin position="7"/>
        <end position="156"/>
    </location>
</feature>
<proteinExistence type="predicted"/>
<accession>A0ABR1F8Z7</accession>
<evidence type="ECO:0000256" key="2">
    <source>
        <dbReference type="ARBA" id="ARBA00023315"/>
    </source>
</evidence>
<dbReference type="PANTHER" id="PTHR42919:SF8">
    <property type="entry name" value="N-ALPHA-ACETYLTRANSFERASE 50"/>
    <property type="match status" value="1"/>
</dbReference>
<dbReference type="InterPro" id="IPR000182">
    <property type="entry name" value="GNAT_dom"/>
</dbReference>
<dbReference type="Proteomes" id="UP001498771">
    <property type="component" value="Unassembled WGS sequence"/>
</dbReference>
<keyword evidence="5" id="KW-1185">Reference proteome</keyword>
<keyword evidence="2" id="KW-0012">Acyltransferase</keyword>
<reference evidence="4 5" key="1">
    <citation type="submission" date="2024-03" db="EMBL/GenBank/DDBJ databases">
        <title>Genome-scale model development and genomic sequencing of the oleaginous clade Lipomyces.</title>
        <authorList>
            <consortium name="Lawrence Berkeley National Laboratory"/>
            <person name="Czajka J.J."/>
            <person name="Han Y."/>
            <person name="Kim J."/>
            <person name="Mondo S.J."/>
            <person name="Hofstad B.A."/>
            <person name="Robles A."/>
            <person name="Haridas S."/>
            <person name="Riley R."/>
            <person name="LaButti K."/>
            <person name="Pangilinan J."/>
            <person name="Andreopoulos W."/>
            <person name="Lipzen A."/>
            <person name="Yan J."/>
            <person name="Wang M."/>
            <person name="Ng V."/>
            <person name="Grigoriev I.V."/>
            <person name="Spatafora J.W."/>
            <person name="Magnuson J.K."/>
            <person name="Baker S.E."/>
            <person name="Pomraning K.R."/>
        </authorList>
    </citation>
    <scope>NUCLEOTIDE SEQUENCE [LARGE SCALE GENOMIC DNA]</scope>
    <source>
        <strain evidence="4 5">Phaff 52-87</strain>
    </source>
</reference>
<dbReference type="EMBL" id="JBBJBU010000003">
    <property type="protein sequence ID" value="KAK7206311.1"/>
    <property type="molecule type" value="Genomic_DNA"/>
</dbReference>
<comment type="caution">
    <text evidence="4">The sequence shown here is derived from an EMBL/GenBank/DDBJ whole genome shotgun (WGS) entry which is preliminary data.</text>
</comment>
<dbReference type="CDD" id="cd04301">
    <property type="entry name" value="NAT_SF"/>
    <property type="match status" value="1"/>
</dbReference>
<protein>
    <submittedName>
        <fullName evidence="4">Acyl-CoA N-acyltransferase</fullName>
    </submittedName>
</protein>
<gene>
    <name evidence="4" type="ORF">BZA70DRAFT_237121</name>
</gene>
<evidence type="ECO:0000313" key="5">
    <source>
        <dbReference type="Proteomes" id="UP001498771"/>
    </source>
</evidence>
<evidence type="ECO:0000259" key="3">
    <source>
        <dbReference type="PROSITE" id="PS51186"/>
    </source>
</evidence>
<dbReference type="Gene3D" id="3.40.630.30">
    <property type="match status" value="1"/>
</dbReference>
<dbReference type="PROSITE" id="PS51186">
    <property type="entry name" value="GNAT"/>
    <property type="match status" value="1"/>
</dbReference>
<dbReference type="RefSeq" id="XP_064769344.1">
    <property type="nucleotide sequence ID" value="XM_064910403.1"/>
</dbReference>
<evidence type="ECO:0000313" key="4">
    <source>
        <dbReference type="EMBL" id="KAK7206311.1"/>
    </source>
</evidence>
<keyword evidence="1" id="KW-0808">Transferase</keyword>
<dbReference type="InterPro" id="IPR051556">
    <property type="entry name" value="N-term/lysine_N-AcTrnsfr"/>
</dbReference>
<dbReference type="InterPro" id="IPR016181">
    <property type="entry name" value="Acyl_CoA_acyltransferase"/>
</dbReference>
<dbReference type="PANTHER" id="PTHR42919">
    <property type="entry name" value="N-ALPHA-ACETYLTRANSFERASE"/>
    <property type="match status" value="1"/>
</dbReference>
<name>A0ABR1F8Z7_9ASCO</name>
<organism evidence="4 5">
    <name type="scientific">Myxozyma melibiosi</name>
    <dbReference type="NCBI Taxonomy" id="54550"/>
    <lineage>
        <taxon>Eukaryota</taxon>
        <taxon>Fungi</taxon>
        <taxon>Dikarya</taxon>
        <taxon>Ascomycota</taxon>
        <taxon>Saccharomycotina</taxon>
        <taxon>Lipomycetes</taxon>
        <taxon>Lipomycetales</taxon>
        <taxon>Lipomycetaceae</taxon>
        <taxon>Myxozyma</taxon>
    </lineage>
</organism>
<dbReference type="Pfam" id="PF00583">
    <property type="entry name" value="Acetyltransf_1"/>
    <property type="match status" value="1"/>
</dbReference>
<dbReference type="GeneID" id="90035915"/>